<dbReference type="InterPro" id="IPR028082">
    <property type="entry name" value="Peripla_BP_I"/>
</dbReference>
<evidence type="ECO:0000256" key="1">
    <source>
        <dbReference type="SAM" id="Coils"/>
    </source>
</evidence>
<dbReference type="Proteomes" id="UP001519291">
    <property type="component" value="Unassembled WGS sequence"/>
</dbReference>
<name>A0ABS4Y8M2_9ACTN</name>
<organism evidence="2 3">
    <name type="scientific">Streptomyces syringium</name>
    <dbReference type="NCBI Taxonomy" id="76729"/>
    <lineage>
        <taxon>Bacteria</taxon>
        <taxon>Bacillati</taxon>
        <taxon>Actinomycetota</taxon>
        <taxon>Actinomycetes</taxon>
        <taxon>Kitasatosporales</taxon>
        <taxon>Streptomycetaceae</taxon>
        <taxon>Streptomyces</taxon>
    </lineage>
</organism>
<comment type="caution">
    <text evidence="2">The sequence shown here is derived from an EMBL/GenBank/DDBJ whole genome shotgun (WGS) entry which is preliminary data.</text>
</comment>
<proteinExistence type="predicted"/>
<feature type="coiled-coil region" evidence="1">
    <location>
        <begin position="418"/>
        <end position="445"/>
    </location>
</feature>
<keyword evidence="3" id="KW-1185">Reference proteome</keyword>
<dbReference type="RefSeq" id="WP_209516794.1">
    <property type="nucleotide sequence ID" value="NZ_JAGIOH010000001.1"/>
</dbReference>
<evidence type="ECO:0000313" key="2">
    <source>
        <dbReference type="EMBL" id="MBP2405144.1"/>
    </source>
</evidence>
<accession>A0ABS4Y8M2</accession>
<dbReference type="EMBL" id="JAGIOH010000001">
    <property type="protein sequence ID" value="MBP2405144.1"/>
    <property type="molecule type" value="Genomic_DNA"/>
</dbReference>
<reference evidence="2 3" key="1">
    <citation type="submission" date="2021-03" db="EMBL/GenBank/DDBJ databases">
        <title>Sequencing the genomes of 1000 actinobacteria strains.</title>
        <authorList>
            <person name="Klenk H.-P."/>
        </authorList>
    </citation>
    <scope>NUCLEOTIDE SEQUENCE [LARGE SCALE GENOMIC DNA]</scope>
    <source>
        <strain evidence="2 3">DSM 41480</strain>
    </source>
</reference>
<sequence length="882" mass="96013">MSSSIPPVPAVGDFVTALEELVLVPPGRRGPSARIVLVQQGRGDEAEQIAEGECLRLRVRGRALVPYARIQESRPRGDRQRTRDVFEQIEDGLRDNRPGGFGRLRLPRYRLMRAFAAASSLEDQAAVRARDLRDQCFAERRKDSHVLKALHAIGGRDQTPGNLAAWIWHWARHPLFGLLPRRLYGFRAGRRMMRKGGWFRRWARVPSGRGDFFRHHEAVVAQPEDALLCALLDDLEAAARGPRLSPWTRRRRSRFVLVFPREGAPGSVTESVVRGFPQAVEQTGSTAVVLLAVGQAGPDIPQSLAMATTTIDSWARSPGRGRGRSVVVGVEPLTGEPDQEAEGRLRGYPEIQPGRVHSDLAPRAEASLMAVAGVTTLSLLAYLTVAHFVDPASDRCLGASVSMPESAAPGRLPQENPKELYARAREAIDEQNKQAEKAAKRADTVIRTVVYLGIPVTVDNWNDGLYSGAIPELRGIALAQEQLNSEAAKDVHRKVWLRVRVLDAGPRFSNAPKVAGELVREMAERKGEQEIMGVVGLGQSRADTMTARDILGDAGLPVIGTTATALEMQQHGMYRQVAPDNRREARIAADLARRGNIVETSAGTCAPARSAVVVADPTDSYSANLSELFMAEFPGARTIRYTAEPGREPVPPASGDRVESASTLAEVAIRVCERIQEDPRTVVYWAARPTEFSAFLEEFASGTRCDGRLTVVGGNDITNAVVDAQHPSALHPRVRLYYAAHALPRSHSPNVMGDRFRDQYRKAYGADDLWGNDGHAPLAWDALRLLGSAVNSARQDAGSAPFGLGTVQQSLVRGVGGPDGKRGATGVLAFDRNGKVPVNKRLLMLHDTASGPEVALECGFRASQDERTSWGPGGAFPCVRDE</sequence>
<gene>
    <name evidence="2" type="ORF">JO379_004613</name>
</gene>
<dbReference type="Gene3D" id="3.40.50.2300">
    <property type="match status" value="2"/>
</dbReference>
<keyword evidence="1" id="KW-0175">Coiled coil</keyword>
<dbReference type="GeneID" id="91571477"/>
<protein>
    <submittedName>
        <fullName evidence="2">ABC-type branched-subunit amino acid transport system substrate-binding protein</fullName>
    </submittedName>
</protein>
<dbReference type="SUPFAM" id="SSF53822">
    <property type="entry name" value="Periplasmic binding protein-like I"/>
    <property type="match status" value="1"/>
</dbReference>
<evidence type="ECO:0000313" key="3">
    <source>
        <dbReference type="Proteomes" id="UP001519291"/>
    </source>
</evidence>